<dbReference type="EMBL" id="QZVT01000003">
    <property type="protein sequence ID" value="RJT80959.1"/>
    <property type="molecule type" value="Genomic_DNA"/>
</dbReference>
<dbReference type="PRINTS" id="PR00455">
    <property type="entry name" value="HTHTETR"/>
</dbReference>
<dbReference type="InterPro" id="IPR041347">
    <property type="entry name" value="MftR_C"/>
</dbReference>
<dbReference type="Proteomes" id="UP000272560">
    <property type="component" value="Unassembled WGS sequence"/>
</dbReference>
<dbReference type="PROSITE" id="PS01081">
    <property type="entry name" value="HTH_TETR_1"/>
    <property type="match status" value="1"/>
</dbReference>
<sequence>MHPFCMCRDGNLHSLRESANMYFVTFSATNQNLGLRERKRLQTRSSLVAAARRLTLEHGLTGFTVEQLCDEVGISRRTFFNYFPSKEDAVLGHSDEARPEELLDAFVESGRADPPVPLLEALTVLFAEFGSRMAMSREEYRTMSAVLQREPQLMARIFARAESKSQLLTELILAREGLPSDDPAARVATFVLGGLARRSLDEFFAEGNALTYAEVFRRNVEALRYLFPSAAPGLSSDVPASQNQDPA</sequence>
<evidence type="ECO:0000256" key="3">
    <source>
        <dbReference type="ARBA" id="ARBA00023163"/>
    </source>
</evidence>
<evidence type="ECO:0000256" key="1">
    <source>
        <dbReference type="ARBA" id="ARBA00023015"/>
    </source>
</evidence>
<dbReference type="Gene3D" id="1.10.357.10">
    <property type="entry name" value="Tetracycline Repressor, domain 2"/>
    <property type="match status" value="1"/>
</dbReference>
<evidence type="ECO:0000256" key="2">
    <source>
        <dbReference type="ARBA" id="ARBA00023125"/>
    </source>
</evidence>
<dbReference type="Pfam" id="PF00440">
    <property type="entry name" value="TetR_N"/>
    <property type="match status" value="1"/>
</dbReference>
<feature type="DNA-binding region" description="H-T-H motif" evidence="4">
    <location>
        <begin position="64"/>
        <end position="83"/>
    </location>
</feature>
<reference evidence="6 7" key="1">
    <citation type="submission" date="2018-09" db="EMBL/GenBank/DDBJ databases">
        <title>Novel species of Arthrobacter.</title>
        <authorList>
            <person name="Liu Q."/>
            <person name="Xin Y.-H."/>
        </authorList>
    </citation>
    <scope>NUCLEOTIDE SEQUENCE [LARGE SCALE GENOMIC DNA]</scope>
    <source>
        <strain evidence="6 7">Hz2</strain>
    </source>
</reference>
<dbReference type="AlphaFoldDB" id="A0A3A5MD37"/>
<dbReference type="InterPro" id="IPR050109">
    <property type="entry name" value="HTH-type_TetR-like_transc_reg"/>
</dbReference>
<evidence type="ECO:0000313" key="7">
    <source>
        <dbReference type="Proteomes" id="UP000272560"/>
    </source>
</evidence>
<evidence type="ECO:0000256" key="4">
    <source>
        <dbReference type="PROSITE-ProRule" id="PRU00335"/>
    </source>
</evidence>
<dbReference type="InterPro" id="IPR001647">
    <property type="entry name" value="HTH_TetR"/>
</dbReference>
<gene>
    <name evidence="6" type="ORF">D6T63_07120</name>
</gene>
<keyword evidence="1" id="KW-0805">Transcription regulation</keyword>
<evidence type="ECO:0000313" key="6">
    <source>
        <dbReference type="EMBL" id="RJT80959.1"/>
    </source>
</evidence>
<dbReference type="InterPro" id="IPR023772">
    <property type="entry name" value="DNA-bd_HTH_TetR-type_CS"/>
</dbReference>
<organism evidence="6 7">
    <name type="scientific">Arthrobacter cheniae</name>
    <dbReference type="NCBI Taxonomy" id="1258888"/>
    <lineage>
        <taxon>Bacteria</taxon>
        <taxon>Bacillati</taxon>
        <taxon>Actinomycetota</taxon>
        <taxon>Actinomycetes</taxon>
        <taxon>Micrococcales</taxon>
        <taxon>Micrococcaceae</taxon>
        <taxon>Arthrobacter</taxon>
    </lineage>
</organism>
<protein>
    <submittedName>
        <fullName evidence="6">TetR family transcriptional regulator</fullName>
    </submittedName>
</protein>
<dbReference type="Pfam" id="PF17754">
    <property type="entry name" value="TetR_C_14"/>
    <property type="match status" value="1"/>
</dbReference>
<dbReference type="InterPro" id="IPR009057">
    <property type="entry name" value="Homeodomain-like_sf"/>
</dbReference>
<dbReference type="PROSITE" id="PS50977">
    <property type="entry name" value="HTH_TETR_2"/>
    <property type="match status" value="1"/>
</dbReference>
<dbReference type="GO" id="GO:0000976">
    <property type="term" value="F:transcription cis-regulatory region binding"/>
    <property type="evidence" value="ECO:0007669"/>
    <property type="project" value="TreeGrafter"/>
</dbReference>
<proteinExistence type="predicted"/>
<dbReference type="PANTHER" id="PTHR30055">
    <property type="entry name" value="HTH-TYPE TRANSCRIPTIONAL REGULATOR RUTR"/>
    <property type="match status" value="1"/>
</dbReference>
<dbReference type="PANTHER" id="PTHR30055:SF234">
    <property type="entry name" value="HTH-TYPE TRANSCRIPTIONAL REGULATOR BETI"/>
    <property type="match status" value="1"/>
</dbReference>
<keyword evidence="3" id="KW-0804">Transcription</keyword>
<keyword evidence="2 4" id="KW-0238">DNA-binding</keyword>
<dbReference type="SUPFAM" id="SSF46689">
    <property type="entry name" value="Homeodomain-like"/>
    <property type="match status" value="1"/>
</dbReference>
<name>A0A3A5MD37_9MICC</name>
<evidence type="ECO:0000259" key="5">
    <source>
        <dbReference type="PROSITE" id="PS50977"/>
    </source>
</evidence>
<feature type="domain" description="HTH tetR-type" evidence="5">
    <location>
        <begin position="41"/>
        <end position="101"/>
    </location>
</feature>
<accession>A0A3A5MD37</accession>
<comment type="caution">
    <text evidence="6">The sequence shown here is derived from an EMBL/GenBank/DDBJ whole genome shotgun (WGS) entry which is preliminary data.</text>
</comment>
<dbReference type="GO" id="GO:0003700">
    <property type="term" value="F:DNA-binding transcription factor activity"/>
    <property type="evidence" value="ECO:0007669"/>
    <property type="project" value="TreeGrafter"/>
</dbReference>
<keyword evidence="7" id="KW-1185">Reference proteome</keyword>